<organism evidence="3 4">
    <name type="scientific">Putridiphycobacter roseus</name>
    <dbReference type="NCBI Taxonomy" id="2219161"/>
    <lineage>
        <taxon>Bacteria</taxon>
        <taxon>Pseudomonadati</taxon>
        <taxon>Bacteroidota</taxon>
        <taxon>Flavobacteriia</taxon>
        <taxon>Flavobacteriales</taxon>
        <taxon>Crocinitomicaceae</taxon>
        <taxon>Putridiphycobacter</taxon>
    </lineage>
</organism>
<protein>
    <recommendedName>
        <fullName evidence="2">UspA domain-containing protein</fullName>
    </recommendedName>
</protein>
<dbReference type="Proteomes" id="UP000249248">
    <property type="component" value="Unassembled WGS sequence"/>
</dbReference>
<proteinExistence type="inferred from homology"/>
<dbReference type="Gene3D" id="3.40.50.12370">
    <property type="match status" value="1"/>
</dbReference>
<evidence type="ECO:0000256" key="1">
    <source>
        <dbReference type="ARBA" id="ARBA00008791"/>
    </source>
</evidence>
<dbReference type="PANTHER" id="PTHR46268:SF6">
    <property type="entry name" value="UNIVERSAL STRESS PROTEIN UP12"/>
    <property type="match status" value="1"/>
</dbReference>
<dbReference type="SUPFAM" id="SSF52402">
    <property type="entry name" value="Adenine nucleotide alpha hydrolases-like"/>
    <property type="match status" value="2"/>
</dbReference>
<name>A0A2W1N2D3_9FLAO</name>
<accession>A0A2W1N2D3</accession>
<evidence type="ECO:0000313" key="4">
    <source>
        <dbReference type="Proteomes" id="UP000249248"/>
    </source>
</evidence>
<feature type="domain" description="UspA" evidence="2">
    <location>
        <begin position="4"/>
        <end position="125"/>
    </location>
</feature>
<reference evidence="3 4" key="1">
    <citation type="submission" date="2018-06" db="EMBL/GenBank/DDBJ databases">
        <title>The draft genome sequence of Crocinitomix sp. SM1701.</title>
        <authorList>
            <person name="Zhang X."/>
        </authorList>
    </citation>
    <scope>NUCLEOTIDE SEQUENCE [LARGE SCALE GENOMIC DNA]</scope>
    <source>
        <strain evidence="3 4">SM1701</strain>
    </source>
</reference>
<dbReference type="InterPro" id="IPR006015">
    <property type="entry name" value="Universal_stress_UspA"/>
</dbReference>
<dbReference type="Pfam" id="PF00582">
    <property type="entry name" value="Usp"/>
    <property type="match status" value="1"/>
</dbReference>
<dbReference type="CDD" id="cd00293">
    <property type="entry name" value="USP-like"/>
    <property type="match status" value="2"/>
</dbReference>
<comment type="similarity">
    <text evidence="1">Belongs to the universal stress protein A family.</text>
</comment>
<gene>
    <name evidence="3" type="ORF">DNU06_05080</name>
</gene>
<sequence length="275" mass="30515">MDHKSLIVPHDFTEVADAALKHALVIAAAINADIHVLHVVEKRTEISKAGKKLEEIVKKIENKANIKIVQHTRIGNIFDDIGDFASETGAELIIMGTHGAHGWQHITGSHALKVVTSSSVPFIIVQNDQISENGYDDIVVPLDLHKETKQKLTIVANMAKYFKSRVHVIIPDETDEFLLTTVKANIIFANKFFAERNIQVTTEIASSKDFDAEVIKFAEKTNADLIAIMNLQKNQLFASITGKHEQVMITNSAKIPVLIVNPVTKSNSVQFYFAQ</sequence>
<keyword evidence="4" id="KW-1185">Reference proteome</keyword>
<dbReference type="EMBL" id="QKSB01000002">
    <property type="protein sequence ID" value="PZE17994.1"/>
    <property type="molecule type" value="Genomic_DNA"/>
</dbReference>
<dbReference type="InterPro" id="IPR006016">
    <property type="entry name" value="UspA"/>
</dbReference>
<evidence type="ECO:0000259" key="2">
    <source>
        <dbReference type="Pfam" id="PF00582"/>
    </source>
</evidence>
<dbReference type="RefSeq" id="WP_111062145.1">
    <property type="nucleotide sequence ID" value="NZ_JBHUCU010000002.1"/>
</dbReference>
<comment type="caution">
    <text evidence="3">The sequence shown here is derived from an EMBL/GenBank/DDBJ whole genome shotgun (WGS) entry which is preliminary data.</text>
</comment>
<evidence type="ECO:0000313" key="3">
    <source>
        <dbReference type="EMBL" id="PZE17994.1"/>
    </source>
</evidence>
<dbReference type="PANTHER" id="PTHR46268">
    <property type="entry name" value="STRESS RESPONSE PROTEIN NHAX"/>
    <property type="match status" value="1"/>
</dbReference>
<dbReference type="PRINTS" id="PR01438">
    <property type="entry name" value="UNVRSLSTRESS"/>
</dbReference>
<dbReference type="OrthoDB" id="9788959at2"/>
<dbReference type="AlphaFoldDB" id="A0A2W1N2D3"/>